<feature type="signal peptide" evidence="8">
    <location>
        <begin position="1"/>
        <end position="27"/>
    </location>
</feature>
<keyword evidence="4 8" id="KW-0378">Hydrolase</keyword>
<feature type="chain" id="PRO_5044530672" description="Pectinesterase" evidence="8">
    <location>
        <begin position="28"/>
        <end position="320"/>
    </location>
</feature>
<evidence type="ECO:0000259" key="9">
    <source>
        <dbReference type="Pfam" id="PF01095"/>
    </source>
</evidence>
<keyword evidence="5 8" id="KW-0063">Aspartyl esterase</keyword>
<dbReference type="PANTHER" id="PTHR31321:SF120">
    <property type="entry name" value="PECTINESTERASE 52-RELATED"/>
    <property type="match status" value="1"/>
</dbReference>
<dbReference type="EC" id="3.1.1.11" evidence="3 8"/>
<gene>
    <name evidence="10" type="ORF">ACJRO7_011000</name>
</gene>
<proteinExistence type="inferred from homology"/>
<evidence type="ECO:0000256" key="5">
    <source>
        <dbReference type="ARBA" id="ARBA00023085"/>
    </source>
</evidence>
<dbReference type="InterPro" id="IPR033131">
    <property type="entry name" value="Pectinesterase_Asp_AS"/>
</dbReference>
<dbReference type="InterPro" id="IPR011050">
    <property type="entry name" value="Pectin_lyase_fold/virulence"/>
</dbReference>
<evidence type="ECO:0000256" key="8">
    <source>
        <dbReference type="RuleBase" id="RU000589"/>
    </source>
</evidence>
<evidence type="ECO:0000313" key="10">
    <source>
        <dbReference type="EMBL" id="KAL3749957.1"/>
    </source>
</evidence>
<evidence type="ECO:0000256" key="3">
    <source>
        <dbReference type="ARBA" id="ARBA00013229"/>
    </source>
</evidence>
<dbReference type="Gene3D" id="2.160.20.10">
    <property type="entry name" value="Single-stranded right-handed beta-helix, Pectin lyase-like"/>
    <property type="match status" value="1"/>
</dbReference>
<dbReference type="EMBL" id="JBJKBG010000002">
    <property type="protein sequence ID" value="KAL3749957.1"/>
    <property type="molecule type" value="Genomic_DNA"/>
</dbReference>
<organism evidence="10 11">
    <name type="scientific">Eucalyptus globulus</name>
    <name type="common">Tasmanian blue gum</name>
    <dbReference type="NCBI Taxonomy" id="34317"/>
    <lineage>
        <taxon>Eukaryota</taxon>
        <taxon>Viridiplantae</taxon>
        <taxon>Streptophyta</taxon>
        <taxon>Embryophyta</taxon>
        <taxon>Tracheophyta</taxon>
        <taxon>Spermatophyta</taxon>
        <taxon>Magnoliopsida</taxon>
        <taxon>eudicotyledons</taxon>
        <taxon>Gunneridae</taxon>
        <taxon>Pentapetalae</taxon>
        <taxon>rosids</taxon>
        <taxon>malvids</taxon>
        <taxon>Myrtales</taxon>
        <taxon>Myrtaceae</taxon>
        <taxon>Myrtoideae</taxon>
        <taxon>Eucalypteae</taxon>
        <taxon>Eucalyptus</taxon>
    </lineage>
</organism>
<feature type="domain" description="Pectinesterase catalytic" evidence="9">
    <location>
        <begin position="39"/>
        <end position="202"/>
    </location>
</feature>
<dbReference type="PROSITE" id="PS00503">
    <property type="entry name" value="PECTINESTERASE_2"/>
    <property type="match status" value="1"/>
</dbReference>
<reference evidence="10 11" key="1">
    <citation type="submission" date="2024-11" db="EMBL/GenBank/DDBJ databases">
        <title>Chromosome-level genome assembly of Eucalyptus globulus Labill. provides insights into its genome evolution.</title>
        <authorList>
            <person name="Li X."/>
        </authorList>
    </citation>
    <scope>NUCLEOTIDE SEQUENCE [LARGE SCALE GENOMIC DNA]</scope>
    <source>
        <strain evidence="10">CL2024</strain>
        <tissue evidence="10">Fresh tender leaves</tissue>
    </source>
</reference>
<dbReference type="GO" id="GO:0030599">
    <property type="term" value="F:pectinesterase activity"/>
    <property type="evidence" value="ECO:0007669"/>
    <property type="project" value="UniProtKB-UniRule"/>
</dbReference>
<name>A0ABD3LEP9_EUCGL</name>
<protein>
    <recommendedName>
        <fullName evidence="3 8">Pectinesterase</fullName>
        <ecNumber evidence="3 8">3.1.1.11</ecNumber>
    </recommendedName>
</protein>
<evidence type="ECO:0000313" key="11">
    <source>
        <dbReference type="Proteomes" id="UP001634007"/>
    </source>
</evidence>
<comment type="similarity">
    <text evidence="2">Belongs to the pectinesterase family.</text>
</comment>
<keyword evidence="11" id="KW-1185">Reference proteome</keyword>
<evidence type="ECO:0000256" key="7">
    <source>
        <dbReference type="PROSITE-ProRule" id="PRU10040"/>
    </source>
</evidence>
<evidence type="ECO:0000256" key="6">
    <source>
        <dbReference type="ARBA" id="ARBA00047928"/>
    </source>
</evidence>
<dbReference type="InterPro" id="IPR012334">
    <property type="entry name" value="Pectin_lyas_fold"/>
</dbReference>
<accession>A0ABD3LEP9</accession>
<dbReference type="InterPro" id="IPR000070">
    <property type="entry name" value="Pectinesterase_cat"/>
</dbReference>
<evidence type="ECO:0000256" key="2">
    <source>
        <dbReference type="ARBA" id="ARBA00008891"/>
    </source>
</evidence>
<dbReference type="Pfam" id="PF01095">
    <property type="entry name" value="Pectinesterase"/>
    <property type="match status" value="1"/>
</dbReference>
<keyword evidence="8" id="KW-0732">Signal</keyword>
<evidence type="ECO:0000256" key="4">
    <source>
        <dbReference type="ARBA" id="ARBA00022801"/>
    </source>
</evidence>
<feature type="active site" evidence="7">
    <location>
        <position position="190"/>
    </location>
</feature>
<dbReference type="GO" id="GO:0042545">
    <property type="term" value="P:cell wall modification"/>
    <property type="evidence" value="ECO:0007669"/>
    <property type="project" value="UniProtKB-UniRule"/>
</dbReference>
<comment type="caution">
    <text evidence="10">The sequence shown here is derived from an EMBL/GenBank/DDBJ whole genome shotgun (WGS) entry which is preliminary data.</text>
</comment>
<sequence>MDKKMQLLITAPLAATLFCIFLTTSRAADCTAGNEGDAITVDLNGRGHFTSVQKAIDSVPSGNSKWITIRVNPGTYKELVTIPLEKPCIFLQGKGRHLTTIAFDSHQQTDTSATFTSNPDNIVVQGITFKNSFNRYWKQTEPPIVQALAARVYGDKCVFLQCGFLGVQDTVWDVQGRHLYDSCYIEGAVDFIFGGGQSFFQGREEPHERSGFFFERGAVFGVGKFLLGRAYRRYSTVVFHKTKLAAGVAPEGWDAWTYKGHEKSIAYAEVDCEGRGSDTLKRVPWERHLTPEQMRYFSRRNFIDQEGWLGKTPVAKMLKP</sequence>
<dbReference type="SUPFAM" id="SSF51126">
    <property type="entry name" value="Pectin lyase-like"/>
    <property type="match status" value="1"/>
</dbReference>
<dbReference type="PANTHER" id="PTHR31321">
    <property type="entry name" value="ACYL-COA THIOESTER HYDROLASE YBHC-RELATED"/>
    <property type="match status" value="1"/>
</dbReference>
<evidence type="ECO:0000256" key="1">
    <source>
        <dbReference type="ARBA" id="ARBA00005184"/>
    </source>
</evidence>
<comment type="catalytic activity">
    <reaction evidence="6 8">
        <text>[(1-&gt;4)-alpha-D-galacturonosyl methyl ester](n) + n H2O = [(1-&gt;4)-alpha-D-galacturonosyl](n) + n methanol + n H(+)</text>
        <dbReference type="Rhea" id="RHEA:22380"/>
        <dbReference type="Rhea" id="RHEA-COMP:14570"/>
        <dbReference type="Rhea" id="RHEA-COMP:14573"/>
        <dbReference type="ChEBI" id="CHEBI:15377"/>
        <dbReference type="ChEBI" id="CHEBI:15378"/>
        <dbReference type="ChEBI" id="CHEBI:17790"/>
        <dbReference type="ChEBI" id="CHEBI:140522"/>
        <dbReference type="ChEBI" id="CHEBI:140523"/>
        <dbReference type="EC" id="3.1.1.11"/>
    </reaction>
</comment>
<dbReference type="Proteomes" id="UP001634007">
    <property type="component" value="Unassembled WGS sequence"/>
</dbReference>
<comment type="pathway">
    <text evidence="1 8">Glycan metabolism; pectin degradation; 2-dehydro-3-deoxy-D-gluconate from pectin: step 1/5.</text>
</comment>
<dbReference type="GO" id="GO:0045490">
    <property type="term" value="P:pectin catabolic process"/>
    <property type="evidence" value="ECO:0007669"/>
    <property type="project" value="UniProtKB-UniRule"/>
</dbReference>
<dbReference type="AlphaFoldDB" id="A0ABD3LEP9"/>